<comment type="caution">
    <text evidence="3">The sequence shown here is derived from an EMBL/GenBank/DDBJ whole genome shotgun (WGS) entry which is preliminary data.</text>
</comment>
<dbReference type="SUPFAM" id="SSF56925">
    <property type="entry name" value="OMPA-like"/>
    <property type="match status" value="1"/>
</dbReference>
<feature type="chain" id="PRO_5015768060" description="Outer membrane protein beta-barrel domain-containing protein" evidence="1">
    <location>
        <begin position="21"/>
        <end position="207"/>
    </location>
</feature>
<dbReference type="Gene3D" id="2.40.160.20">
    <property type="match status" value="1"/>
</dbReference>
<evidence type="ECO:0000313" key="4">
    <source>
        <dbReference type="Proteomes" id="UP000245449"/>
    </source>
</evidence>
<dbReference type="EMBL" id="QCZI01000001">
    <property type="protein sequence ID" value="PWA07316.1"/>
    <property type="molecule type" value="Genomic_DNA"/>
</dbReference>
<dbReference type="OrthoDB" id="947434at2"/>
<gene>
    <name evidence="3" type="ORF">DB895_00925</name>
</gene>
<evidence type="ECO:0000313" key="3">
    <source>
        <dbReference type="EMBL" id="PWA07316.1"/>
    </source>
</evidence>
<dbReference type="RefSeq" id="WP_116723462.1">
    <property type="nucleotide sequence ID" value="NZ_QCZI01000001.1"/>
</dbReference>
<dbReference type="AlphaFoldDB" id="A0A2U1JQ56"/>
<keyword evidence="1" id="KW-0732">Signal</keyword>
<keyword evidence="4" id="KW-1185">Reference proteome</keyword>
<evidence type="ECO:0000259" key="2">
    <source>
        <dbReference type="Pfam" id="PF13568"/>
    </source>
</evidence>
<accession>A0A2U1JQ56</accession>
<dbReference type="InterPro" id="IPR025665">
    <property type="entry name" value="Beta-barrel_OMP_2"/>
</dbReference>
<dbReference type="InterPro" id="IPR011250">
    <property type="entry name" value="OMP/PagP_B-barrel"/>
</dbReference>
<name>A0A2U1JQ56_9FLAO</name>
<proteinExistence type="predicted"/>
<evidence type="ECO:0000256" key="1">
    <source>
        <dbReference type="SAM" id="SignalP"/>
    </source>
</evidence>
<dbReference type="Proteomes" id="UP000245449">
    <property type="component" value="Unassembled WGS sequence"/>
</dbReference>
<feature type="signal peptide" evidence="1">
    <location>
        <begin position="1"/>
        <end position="20"/>
    </location>
</feature>
<feature type="domain" description="Outer membrane protein beta-barrel" evidence="2">
    <location>
        <begin position="20"/>
        <end position="183"/>
    </location>
</feature>
<organism evidence="3 4">
    <name type="scientific">Flavobacterium psychrotolerans</name>
    <dbReference type="NCBI Taxonomy" id="2169410"/>
    <lineage>
        <taxon>Bacteria</taxon>
        <taxon>Pseudomonadati</taxon>
        <taxon>Bacteroidota</taxon>
        <taxon>Flavobacteriia</taxon>
        <taxon>Flavobacteriales</taxon>
        <taxon>Flavobacteriaceae</taxon>
        <taxon>Flavobacterium</taxon>
    </lineage>
</organism>
<reference evidence="3 4" key="1">
    <citation type="submission" date="2018-04" db="EMBL/GenBank/DDBJ databases">
        <title>Flavobacterium sp. nov., isolated from glacier ice.</title>
        <authorList>
            <person name="Liu Q."/>
            <person name="Xin Y.-H."/>
        </authorList>
    </citation>
    <scope>NUCLEOTIDE SEQUENCE [LARGE SCALE GENOMIC DNA]</scope>
    <source>
        <strain evidence="3 4">RB1R5</strain>
    </source>
</reference>
<sequence length="207" mass="23167">MRKLFITSLFIIGFSIATLAQKKDDVEMGVNIGFNSAKVSTINGQNSNPRTGINLGFSTDYYFSDRWSIKGKLIYDSKGWTNGFIEDLSTGKIYKTNFNLDYLTIPVMANWHFGKTRAWYLHFGAYTGILLNAKETVGNTDVRKGFNANDFGLSLGIGCKIPISDKLKLVLEYDSQKGLKDIFKKNTGDMITNSRGSFNAGFNFLLK</sequence>
<protein>
    <recommendedName>
        <fullName evidence="2">Outer membrane protein beta-barrel domain-containing protein</fullName>
    </recommendedName>
</protein>
<dbReference type="Pfam" id="PF13568">
    <property type="entry name" value="OMP_b-brl_2"/>
    <property type="match status" value="1"/>
</dbReference>